<dbReference type="InterPro" id="IPR014710">
    <property type="entry name" value="RmlC-like_jellyroll"/>
</dbReference>
<accession>A0A8J3MNI5</accession>
<protein>
    <recommendedName>
        <fullName evidence="2">Cupin type-2 domain-containing protein</fullName>
    </recommendedName>
</protein>
<dbReference type="Gene3D" id="2.60.120.10">
    <property type="entry name" value="Jelly Rolls"/>
    <property type="match status" value="1"/>
</dbReference>
<dbReference type="InterPro" id="IPR013096">
    <property type="entry name" value="Cupin_2"/>
</dbReference>
<dbReference type="Pfam" id="PF07883">
    <property type="entry name" value="Cupin_2"/>
    <property type="match status" value="1"/>
</dbReference>
<evidence type="ECO:0000259" key="2">
    <source>
        <dbReference type="Pfam" id="PF07883"/>
    </source>
</evidence>
<keyword evidence="4" id="KW-1185">Reference proteome</keyword>
<gene>
    <name evidence="3" type="ORF">KSX_01130</name>
</gene>
<evidence type="ECO:0000313" key="3">
    <source>
        <dbReference type="EMBL" id="GHO41950.1"/>
    </source>
</evidence>
<evidence type="ECO:0000256" key="1">
    <source>
        <dbReference type="SAM" id="MobiDB-lite"/>
    </source>
</evidence>
<comment type="caution">
    <text evidence="3">The sequence shown here is derived from an EMBL/GenBank/DDBJ whole genome shotgun (WGS) entry which is preliminary data.</text>
</comment>
<name>A0A8J3MNI5_9CHLR</name>
<proteinExistence type="predicted"/>
<reference evidence="3" key="1">
    <citation type="submission" date="2020-10" db="EMBL/GenBank/DDBJ databases">
        <title>Taxonomic study of unclassified bacteria belonging to the class Ktedonobacteria.</title>
        <authorList>
            <person name="Yabe S."/>
            <person name="Wang C.M."/>
            <person name="Zheng Y."/>
            <person name="Sakai Y."/>
            <person name="Cavaletti L."/>
            <person name="Monciardini P."/>
            <person name="Donadio S."/>
        </authorList>
    </citation>
    <scope>NUCLEOTIDE SEQUENCE</scope>
    <source>
        <strain evidence="3">SOSP1-1</strain>
    </source>
</reference>
<organism evidence="3 4">
    <name type="scientific">Ktedonospora formicarum</name>
    <dbReference type="NCBI Taxonomy" id="2778364"/>
    <lineage>
        <taxon>Bacteria</taxon>
        <taxon>Bacillati</taxon>
        <taxon>Chloroflexota</taxon>
        <taxon>Ktedonobacteria</taxon>
        <taxon>Ktedonobacterales</taxon>
        <taxon>Ktedonobacteraceae</taxon>
        <taxon>Ktedonospora</taxon>
    </lineage>
</organism>
<dbReference type="EMBL" id="BNJF01000001">
    <property type="protein sequence ID" value="GHO41950.1"/>
    <property type="molecule type" value="Genomic_DNA"/>
</dbReference>
<dbReference type="RefSeq" id="WP_220191550.1">
    <property type="nucleotide sequence ID" value="NZ_BNJF01000001.1"/>
</dbReference>
<sequence>MTEPIIVPDQQVREESQPSISATGRTFDVHEWSGSGPDYLHVHYADDEAWHILEGTLTFRFRDRTVEASAGTTVFVPAGVAHTYFEAAGPTRYLIIMTPRLRKLIAALHKAPLQEHKELMRHFASEVVE</sequence>
<dbReference type="Proteomes" id="UP000612362">
    <property type="component" value="Unassembled WGS sequence"/>
</dbReference>
<feature type="region of interest" description="Disordered" evidence="1">
    <location>
        <begin position="1"/>
        <end position="21"/>
    </location>
</feature>
<dbReference type="AlphaFoldDB" id="A0A8J3MNI5"/>
<evidence type="ECO:0000313" key="4">
    <source>
        <dbReference type="Proteomes" id="UP000612362"/>
    </source>
</evidence>
<dbReference type="InterPro" id="IPR011051">
    <property type="entry name" value="RmlC_Cupin_sf"/>
</dbReference>
<dbReference type="SUPFAM" id="SSF51182">
    <property type="entry name" value="RmlC-like cupins"/>
    <property type="match status" value="1"/>
</dbReference>
<feature type="domain" description="Cupin type-2" evidence="2">
    <location>
        <begin position="40"/>
        <end position="96"/>
    </location>
</feature>